<dbReference type="InterPro" id="IPR019591">
    <property type="entry name" value="Mrp/NBP35_ATP-bd"/>
</dbReference>
<sequence length="257" mass="29272">MIDEKTKIILFLSNKGGTGKSTMIANISYLFATHYNAKVGIIDMDFYNPDIPSIFGVENRKMGIQNKKLLPVKILPNLYIASYGFFLTDKKLPVIMRGVQEKLITEQFVVDTDWSDFDYIFVDFPSSFSDGGLTLVDRIKVIDGALIITSSQDITLIDTERSIIFANQYNIPVIGVVENMINIVCPNCKSVLELYRRESLEKLLSVYNVEVIEKIPFERNLLVSVDLGIPFIEKFKDSKVVEHFKNIGEKIIQKVKR</sequence>
<dbReference type="EMBL" id="DSTT01000003">
    <property type="protein sequence ID" value="HFK23633.1"/>
    <property type="molecule type" value="Genomic_DNA"/>
</dbReference>
<accession>A0A7C3J626</accession>
<dbReference type="PANTHER" id="PTHR23264:SF19">
    <property type="entry name" value="CYTOSOLIC FE-S CLUSTER ASSEMBLY FACTOR NUBP2"/>
    <property type="match status" value="1"/>
</dbReference>
<evidence type="ECO:0000256" key="1">
    <source>
        <dbReference type="ARBA" id="ARBA00022723"/>
    </source>
</evidence>
<dbReference type="GO" id="GO:0005524">
    <property type="term" value="F:ATP binding"/>
    <property type="evidence" value="ECO:0007669"/>
    <property type="project" value="UniProtKB-KW"/>
</dbReference>
<evidence type="ECO:0000256" key="2">
    <source>
        <dbReference type="ARBA" id="ARBA00022741"/>
    </source>
</evidence>
<keyword evidence="5" id="KW-0411">Iron-sulfur</keyword>
<evidence type="ECO:0000256" key="3">
    <source>
        <dbReference type="ARBA" id="ARBA00022840"/>
    </source>
</evidence>
<evidence type="ECO:0000256" key="4">
    <source>
        <dbReference type="ARBA" id="ARBA00023004"/>
    </source>
</evidence>
<dbReference type="AlphaFoldDB" id="A0A7C3J626"/>
<dbReference type="GO" id="GO:0140663">
    <property type="term" value="F:ATP-dependent FeS chaperone activity"/>
    <property type="evidence" value="ECO:0007669"/>
    <property type="project" value="InterPro"/>
</dbReference>
<keyword evidence="3" id="KW-0067">ATP-binding</keyword>
<keyword evidence="4" id="KW-0408">Iron</keyword>
<keyword evidence="1" id="KW-0479">Metal-binding</keyword>
<evidence type="ECO:0000313" key="6">
    <source>
        <dbReference type="EMBL" id="HFK23633.1"/>
    </source>
</evidence>
<dbReference type="InterPro" id="IPR027417">
    <property type="entry name" value="P-loop_NTPase"/>
</dbReference>
<dbReference type="GO" id="GO:0005829">
    <property type="term" value="C:cytosol"/>
    <property type="evidence" value="ECO:0007669"/>
    <property type="project" value="TreeGrafter"/>
</dbReference>
<dbReference type="SUPFAM" id="SSF52540">
    <property type="entry name" value="P-loop containing nucleoside triphosphate hydrolases"/>
    <property type="match status" value="1"/>
</dbReference>
<evidence type="ECO:0000256" key="5">
    <source>
        <dbReference type="ARBA" id="ARBA00023014"/>
    </source>
</evidence>
<dbReference type="Gene3D" id="3.40.50.300">
    <property type="entry name" value="P-loop containing nucleotide triphosphate hydrolases"/>
    <property type="match status" value="1"/>
</dbReference>
<dbReference type="Pfam" id="PF10609">
    <property type="entry name" value="ParA"/>
    <property type="match status" value="1"/>
</dbReference>
<dbReference type="GO" id="GO:0051536">
    <property type="term" value="F:iron-sulfur cluster binding"/>
    <property type="evidence" value="ECO:0007669"/>
    <property type="project" value="UniProtKB-KW"/>
</dbReference>
<evidence type="ECO:0008006" key="7">
    <source>
        <dbReference type="Google" id="ProtNLM"/>
    </source>
</evidence>
<reference evidence="6" key="1">
    <citation type="journal article" date="2020" name="mSystems">
        <title>Genome- and Community-Level Interaction Insights into Carbon Utilization and Element Cycling Functions of Hydrothermarchaeota in Hydrothermal Sediment.</title>
        <authorList>
            <person name="Zhou Z."/>
            <person name="Liu Y."/>
            <person name="Xu W."/>
            <person name="Pan J."/>
            <person name="Luo Z.H."/>
            <person name="Li M."/>
        </authorList>
    </citation>
    <scope>NUCLEOTIDE SEQUENCE [LARGE SCALE GENOMIC DNA]</scope>
    <source>
        <strain evidence="6">SpSt-464</strain>
    </source>
</reference>
<dbReference type="PANTHER" id="PTHR23264">
    <property type="entry name" value="NUCLEOTIDE-BINDING PROTEIN NBP35 YEAST -RELATED"/>
    <property type="match status" value="1"/>
</dbReference>
<protein>
    <recommendedName>
        <fullName evidence="7">ATP-binding protein</fullName>
    </recommendedName>
</protein>
<keyword evidence="2" id="KW-0547">Nucleotide-binding</keyword>
<gene>
    <name evidence="6" type="ORF">ENS15_03155</name>
</gene>
<dbReference type="GO" id="GO:0016226">
    <property type="term" value="P:iron-sulfur cluster assembly"/>
    <property type="evidence" value="ECO:0007669"/>
    <property type="project" value="InterPro"/>
</dbReference>
<proteinExistence type="predicted"/>
<comment type="caution">
    <text evidence="6">The sequence shown here is derived from an EMBL/GenBank/DDBJ whole genome shotgun (WGS) entry which is preliminary data.</text>
</comment>
<name>A0A7C3J626_UNCW3</name>
<organism evidence="6">
    <name type="scientific">candidate division WOR-3 bacterium</name>
    <dbReference type="NCBI Taxonomy" id="2052148"/>
    <lineage>
        <taxon>Bacteria</taxon>
        <taxon>Bacteria division WOR-3</taxon>
    </lineage>
</organism>
<dbReference type="GO" id="GO:0046872">
    <property type="term" value="F:metal ion binding"/>
    <property type="evidence" value="ECO:0007669"/>
    <property type="project" value="UniProtKB-KW"/>
</dbReference>
<dbReference type="InterPro" id="IPR033756">
    <property type="entry name" value="YlxH/NBP35"/>
</dbReference>